<keyword evidence="2" id="KW-0812">Transmembrane</keyword>
<dbReference type="Proteomes" id="UP000790347">
    <property type="component" value="Unassembled WGS sequence"/>
</dbReference>
<keyword evidence="2" id="KW-1133">Transmembrane helix</keyword>
<evidence type="ECO:0000313" key="4">
    <source>
        <dbReference type="Proteomes" id="UP000790347"/>
    </source>
</evidence>
<keyword evidence="4" id="KW-1185">Reference proteome</keyword>
<sequence length="95" mass="11439">MTRIDIHMTIVTPVTLVVNAYKILSTVGRKPFEIERCMNEWMGETERKNKQQQQQQQNENDDHNRQRYYIRLLWSFFGVGVVVSFVKTRPRQPKR</sequence>
<dbReference type="AlphaFoldDB" id="A0A922KY88"/>
<evidence type="ECO:0000256" key="2">
    <source>
        <dbReference type="SAM" id="Phobius"/>
    </source>
</evidence>
<name>A0A922KY88_DERFA</name>
<accession>A0A922KY88</accession>
<dbReference type="EMBL" id="ASGP02000005">
    <property type="protein sequence ID" value="KAH9505795.1"/>
    <property type="molecule type" value="Genomic_DNA"/>
</dbReference>
<evidence type="ECO:0000256" key="1">
    <source>
        <dbReference type="SAM" id="MobiDB-lite"/>
    </source>
</evidence>
<evidence type="ECO:0000313" key="3">
    <source>
        <dbReference type="EMBL" id="KAH9505795.1"/>
    </source>
</evidence>
<reference evidence="3" key="1">
    <citation type="submission" date="2013-05" db="EMBL/GenBank/DDBJ databases">
        <authorList>
            <person name="Yim A.K.Y."/>
            <person name="Chan T.F."/>
            <person name="Ji K.M."/>
            <person name="Liu X.Y."/>
            <person name="Zhou J.W."/>
            <person name="Li R.Q."/>
            <person name="Yang K.Y."/>
            <person name="Li J."/>
            <person name="Li M."/>
            <person name="Law P.T.W."/>
            <person name="Wu Y.L."/>
            <person name="Cai Z.L."/>
            <person name="Qin H."/>
            <person name="Bao Y."/>
            <person name="Leung R.K.K."/>
            <person name="Ng P.K.S."/>
            <person name="Zou J."/>
            <person name="Zhong X.J."/>
            <person name="Ran P.X."/>
            <person name="Zhong N.S."/>
            <person name="Liu Z.G."/>
            <person name="Tsui S.K.W."/>
        </authorList>
    </citation>
    <scope>NUCLEOTIDE SEQUENCE</scope>
    <source>
        <strain evidence="3">Derf</strain>
        <tissue evidence="3">Whole organism</tissue>
    </source>
</reference>
<organism evidence="3 4">
    <name type="scientific">Dermatophagoides farinae</name>
    <name type="common">American house dust mite</name>
    <dbReference type="NCBI Taxonomy" id="6954"/>
    <lineage>
        <taxon>Eukaryota</taxon>
        <taxon>Metazoa</taxon>
        <taxon>Ecdysozoa</taxon>
        <taxon>Arthropoda</taxon>
        <taxon>Chelicerata</taxon>
        <taxon>Arachnida</taxon>
        <taxon>Acari</taxon>
        <taxon>Acariformes</taxon>
        <taxon>Sarcoptiformes</taxon>
        <taxon>Astigmata</taxon>
        <taxon>Psoroptidia</taxon>
        <taxon>Analgoidea</taxon>
        <taxon>Pyroglyphidae</taxon>
        <taxon>Dermatophagoidinae</taxon>
        <taxon>Dermatophagoides</taxon>
    </lineage>
</organism>
<gene>
    <name evidence="3" type="ORF">DERF_010569</name>
</gene>
<evidence type="ECO:0008006" key="5">
    <source>
        <dbReference type="Google" id="ProtNLM"/>
    </source>
</evidence>
<feature type="transmembrane region" description="Helical" evidence="2">
    <location>
        <begin position="68"/>
        <end position="86"/>
    </location>
</feature>
<comment type="caution">
    <text evidence="3">The sequence shown here is derived from an EMBL/GenBank/DDBJ whole genome shotgun (WGS) entry which is preliminary data.</text>
</comment>
<feature type="region of interest" description="Disordered" evidence="1">
    <location>
        <begin position="44"/>
        <end position="63"/>
    </location>
</feature>
<keyword evidence="2" id="KW-0472">Membrane</keyword>
<protein>
    <recommendedName>
        <fullName evidence="5">Transmembrane protein</fullName>
    </recommendedName>
</protein>
<proteinExistence type="predicted"/>
<reference evidence="3" key="2">
    <citation type="journal article" date="2022" name="Res Sq">
        <title>Comparative Genomics Reveals Insights into the Divergent Evolution of Astigmatic Mites and Household Pest Adaptations.</title>
        <authorList>
            <person name="Xiong Q."/>
            <person name="Wan A.T.-Y."/>
            <person name="Liu X.-Y."/>
            <person name="Fung C.S.-H."/>
            <person name="Xiao X."/>
            <person name="Malainual N."/>
            <person name="Hou J."/>
            <person name="Wang L."/>
            <person name="Wang M."/>
            <person name="Yang K."/>
            <person name="Cui Y."/>
            <person name="Leung E."/>
            <person name="Nong W."/>
            <person name="Shin S.-K."/>
            <person name="Au S."/>
            <person name="Jeong K.Y."/>
            <person name="Chew F.T."/>
            <person name="Hui J."/>
            <person name="Leung T.F."/>
            <person name="Tungtrongchitr A."/>
            <person name="Zhong N."/>
            <person name="Liu Z."/>
            <person name="Tsui S."/>
        </authorList>
    </citation>
    <scope>NUCLEOTIDE SEQUENCE</scope>
    <source>
        <strain evidence="3">Derf</strain>
        <tissue evidence="3">Whole organism</tissue>
    </source>
</reference>